<dbReference type="GO" id="GO:0032040">
    <property type="term" value="C:small-subunit processome"/>
    <property type="evidence" value="ECO:0007669"/>
    <property type="project" value="InterPro"/>
</dbReference>
<feature type="repeat" description="WD" evidence="8">
    <location>
        <begin position="268"/>
        <end position="292"/>
    </location>
</feature>
<dbReference type="InterPro" id="IPR036322">
    <property type="entry name" value="WD40_repeat_dom_sf"/>
</dbReference>
<evidence type="ECO:0000256" key="3">
    <source>
        <dbReference type="ARBA" id="ARBA00022552"/>
    </source>
</evidence>
<dbReference type="SUPFAM" id="SSF69322">
    <property type="entry name" value="Tricorn protease domain 2"/>
    <property type="match status" value="1"/>
</dbReference>
<evidence type="ECO:0000256" key="4">
    <source>
        <dbReference type="ARBA" id="ARBA00022574"/>
    </source>
</evidence>
<dbReference type="PROSITE" id="PS50294">
    <property type="entry name" value="WD_REPEATS_REGION"/>
    <property type="match status" value="1"/>
</dbReference>
<evidence type="ECO:0000256" key="7">
    <source>
        <dbReference type="ARBA" id="ARBA00023242"/>
    </source>
</evidence>
<accession>A0AAD6XUA8</accession>
<evidence type="ECO:0000256" key="1">
    <source>
        <dbReference type="ARBA" id="ARBA00004604"/>
    </source>
</evidence>
<feature type="domain" description="WD repeat-containing protein 75 second beta-propeller" evidence="10">
    <location>
        <begin position="427"/>
        <end position="711"/>
    </location>
</feature>
<dbReference type="GO" id="GO:0006364">
    <property type="term" value="P:rRNA processing"/>
    <property type="evidence" value="ECO:0007669"/>
    <property type="project" value="UniProtKB-KW"/>
</dbReference>
<dbReference type="EMBL" id="JARJCN010000002">
    <property type="protein sequence ID" value="KAJ7103370.1"/>
    <property type="molecule type" value="Genomic_DNA"/>
</dbReference>
<evidence type="ECO:0000256" key="8">
    <source>
        <dbReference type="PROSITE-ProRule" id="PRU00221"/>
    </source>
</evidence>
<evidence type="ECO:0000256" key="2">
    <source>
        <dbReference type="ARBA" id="ARBA00022517"/>
    </source>
</evidence>
<keyword evidence="3" id="KW-0698">rRNA processing</keyword>
<comment type="caution">
    <text evidence="11">The sequence shown here is derived from an EMBL/GenBank/DDBJ whole genome shotgun (WGS) entry which is preliminary data.</text>
</comment>
<dbReference type="GO" id="GO:0003723">
    <property type="term" value="F:RNA binding"/>
    <property type="evidence" value="ECO:0007669"/>
    <property type="project" value="InterPro"/>
</dbReference>
<dbReference type="Pfam" id="PF23769">
    <property type="entry name" value="Beta-prop_WDR75_2nd"/>
    <property type="match status" value="1"/>
</dbReference>
<evidence type="ECO:0000259" key="10">
    <source>
        <dbReference type="Pfam" id="PF23769"/>
    </source>
</evidence>
<proteinExistence type="predicted"/>
<dbReference type="PANTHER" id="PTHR44215">
    <property type="entry name" value="WD REPEAT-CONTAINING PROTEIN 75"/>
    <property type="match status" value="1"/>
</dbReference>
<dbReference type="PANTHER" id="PTHR44215:SF1">
    <property type="entry name" value="WD REPEAT-CONTAINING PROTEIN 75"/>
    <property type="match status" value="1"/>
</dbReference>
<keyword evidence="6" id="KW-0804">Transcription</keyword>
<evidence type="ECO:0000256" key="9">
    <source>
        <dbReference type="SAM" id="MobiDB-lite"/>
    </source>
</evidence>
<dbReference type="InterPro" id="IPR015943">
    <property type="entry name" value="WD40/YVTN_repeat-like_dom_sf"/>
</dbReference>
<dbReference type="AlphaFoldDB" id="A0AAD6XUA8"/>
<keyword evidence="7" id="KW-0539">Nucleus</keyword>
<organism evidence="11 12">
    <name type="scientific">Mycena belliarum</name>
    <dbReference type="NCBI Taxonomy" id="1033014"/>
    <lineage>
        <taxon>Eukaryota</taxon>
        <taxon>Fungi</taxon>
        <taxon>Dikarya</taxon>
        <taxon>Basidiomycota</taxon>
        <taxon>Agaricomycotina</taxon>
        <taxon>Agaricomycetes</taxon>
        <taxon>Agaricomycetidae</taxon>
        <taxon>Agaricales</taxon>
        <taxon>Marasmiineae</taxon>
        <taxon>Mycenaceae</taxon>
        <taxon>Mycena</taxon>
    </lineage>
</organism>
<comment type="subcellular location">
    <subcellularLocation>
        <location evidence="1">Nucleus</location>
        <location evidence="1">Nucleolus</location>
    </subcellularLocation>
</comment>
<feature type="region of interest" description="Disordered" evidence="9">
    <location>
        <begin position="932"/>
        <end position="966"/>
    </location>
</feature>
<evidence type="ECO:0000313" key="11">
    <source>
        <dbReference type="EMBL" id="KAJ7103370.1"/>
    </source>
</evidence>
<dbReference type="Gene3D" id="2.130.10.10">
    <property type="entry name" value="YVTN repeat-like/Quinoprotein amine dehydrogenase"/>
    <property type="match status" value="3"/>
</dbReference>
<sequence>MAAATTTRQPHEIPLPHSPAHAKPQRQMASRKGKGKAKEALVAPKRRVQVSQSDASSSSSWDWISLTDSVVSTVPPIFTKDGSYFFSLVGNSVRIYAVTTGKVVSTLSIPRPAGFDASSDTLTCAVLNPHNAFQLITGSVGGVLAVWDFLEATLLQIVDIAQPIHHICVHETFKDSVFVTASRPNKKGVLDDNAIVLQVSLKPADVASQSTIQKSSDITAIGKIRMPTGLSFSPSGTSLVAIAGHKAYVASSASFAAGFTKYVSPERLTCLAFHPSEEYFATGDEKGNIRLWYCLAEQLPIKPFGVEKKTQTTTLHWHAHAVSSIAFTPNGAYLLSGGEESVLVVWQLHSGKREFLPRIGSPIKTISVSKAASGEEEYLLGLADATYTFVGAASLKISRTYSRIKLDPSAVQSTPSTSTHSLTPLSVHSTTSTLILPSSHPSSLQIYSPISSTLVSELEVSPSNRVSRRDEKPIDPCRIERVTISPSGDWLATIDTREGDEGAHGESYLKIWWWDRKAGFWILNTRVDRPHGLEKVTDAAFSPSPEGQPMLLVTTGKDCNTKTWRIRTAKDNSEFWIARSTSSFQRESPSHASWSPDGSLLAITLPKRVALFTPSTNFLRHTLAFPECGVVRAAHFIGKAGRYLAVVGAMDIVLWDLVGQRVRWQHKTSSPIQTLVSHPREDTFAVVLSSSTEERSKSKVMLFMVGNAQPLKTLVVPFGFRNIAWYPLVASSFSLVAITNDWKVVVVGESIHIPKDEGSVSRGITALQTPQRRTLFQDIFGKSAFGEQALPSQPSAPASIARPWTGRAGTEVFDGPAYLMPPLESLFESLMNGFLKPRVVEAPALPSTVPADEDVDMGGDEIVSMARRDIIRVVDQKELGAMVDLFKAHTLKAKVLPLPLGTLSKKKGLVNGHTDGASARVSSTPLKPNGVVGLAASSSPANISGDVPAPSSTPLVNGKKRKKSMG</sequence>
<keyword evidence="5" id="KW-0677">Repeat</keyword>
<evidence type="ECO:0000256" key="6">
    <source>
        <dbReference type="ARBA" id="ARBA00023163"/>
    </source>
</evidence>
<feature type="repeat" description="WD" evidence="8">
    <location>
        <begin position="315"/>
        <end position="356"/>
    </location>
</feature>
<dbReference type="Pfam" id="PF23869">
    <property type="entry name" value="Beta-prop_WDR75_1st"/>
    <property type="match status" value="1"/>
</dbReference>
<evidence type="ECO:0000256" key="5">
    <source>
        <dbReference type="ARBA" id="ARBA00022737"/>
    </source>
</evidence>
<dbReference type="GO" id="GO:0045943">
    <property type="term" value="P:positive regulation of transcription by RNA polymerase I"/>
    <property type="evidence" value="ECO:0007669"/>
    <property type="project" value="InterPro"/>
</dbReference>
<dbReference type="GO" id="GO:2000234">
    <property type="term" value="P:positive regulation of rRNA processing"/>
    <property type="evidence" value="ECO:0007669"/>
    <property type="project" value="TreeGrafter"/>
</dbReference>
<dbReference type="SUPFAM" id="SSF50978">
    <property type="entry name" value="WD40 repeat-like"/>
    <property type="match status" value="2"/>
</dbReference>
<dbReference type="InterPro" id="IPR053826">
    <property type="entry name" value="WDR75"/>
</dbReference>
<keyword evidence="12" id="KW-1185">Reference proteome</keyword>
<keyword evidence="2" id="KW-0690">Ribosome biogenesis</keyword>
<keyword evidence="4 8" id="KW-0853">WD repeat</keyword>
<evidence type="ECO:0000313" key="12">
    <source>
        <dbReference type="Proteomes" id="UP001222325"/>
    </source>
</evidence>
<name>A0AAD6XUA8_9AGAR</name>
<dbReference type="SMART" id="SM00320">
    <property type="entry name" value="WD40"/>
    <property type="match status" value="5"/>
</dbReference>
<dbReference type="InterPro" id="IPR057644">
    <property type="entry name" value="Beta-prop_WDR75_2nd"/>
</dbReference>
<dbReference type="Proteomes" id="UP001222325">
    <property type="component" value="Unassembled WGS sequence"/>
</dbReference>
<protein>
    <submittedName>
        <fullName evidence="11">WD40 repeat-like protein</fullName>
    </submittedName>
</protein>
<reference evidence="11" key="1">
    <citation type="submission" date="2023-03" db="EMBL/GenBank/DDBJ databases">
        <title>Massive genome expansion in bonnet fungi (Mycena s.s.) driven by repeated elements and novel gene families across ecological guilds.</title>
        <authorList>
            <consortium name="Lawrence Berkeley National Laboratory"/>
            <person name="Harder C.B."/>
            <person name="Miyauchi S."/>
            <person name="Viragh M."/>
            <person name="Kuo A."/>
            <person name="Thoen E."/>
            <person name="Andreopoulos B."/>
            <person name="Lu D."/>
            <person name="Skrede I."/>
            <person name="Drula E."/>
            <person name="Henrissat B."/>
            <person name="Morin E."/>
            <person name="Kohler A."/>
            <person name="Barry K."/>
            <person name="LaButti K."/>
            <person name="Morin E."/>
            <person name="Salamov A."/>
            <person name="Lipzen A."/>
            <person name="Mereny Z."/>
            <person name="Hegedus B."/>
            <person name="Baldrian P."/>
            <person name="Stursova M."/>
            <person name="Weitz H."/>
            <person name="Taylor A."/>
            <person name="Grigoriev I.V."/>
            <person name="Nagy L.G."/>
            <person name="Martin F."/>
            <person name="Kauserud H."/>
        </authorList>
    </citation>
    <scope>NUCLEOTIDE SEQUENCE</scope>
    <source>
        <strain evidence="11">CBHHK173m</strain>
    </source>
</reference>
<feature type="region of interest" description="Disordered" evidence="9">
    <location>
        <begin position="1"/>
        <end position="53"/>
    </location>
</feature>
<dbReference type="InterPro" id="IPR001680">
    <property type="entry name" value="WD40_rpt"/>
</dbReference>
<gene>
    <name evidence="11" type="ORF">B0H15DRAFT_874836</name>
</gene>
<dbReference type="PROSITE" id="PS50082">
    <property type="entry name" value="WD_REPEATS_2"/>
    <property type="match status" value="2"/>
</dbReference>